<dbReference type="EMBL" id="JBHSMH010000044">
    <property type="protein sequence ID" value="MFC5469948.1"/>
    <property type="molecule type" value="Genomic_DNA"/>
</dbReference>
<proteinExistence type="predicted"/>
<accession>A0ABW0LVP6</accession>
<keyword evidence="2" id="KW-1185">Reference proteome</keyword>
<dbReference type="RefSeq" id="WP_209749461.1">
    <property type="nucleotide sequence ID" value="NZ_JBHSMH010000044.1"/>
</dbReference>
<sequence>MLLFCEYVIPEANRPAFAAWTKAGPEQWRGVELLENAGQPGVFVEIRRPKDEAEAADMEKERREGRSWREMESWAKGGREGVRIWLFLPAAL</sequence>
<evidence type="ECO:0000313" key="2">
    <source>
        <dbReference type="Proteomes" id="UP001596105"/>
    </source>
</evidence>
<reference evidence="2" key="1">
    <citation type="journal article" date="2019" name="Int. J. Syst. Evol. Microbiol.">
        <title>The Global Catalogue of Microorganisms (GCM) 10K type strain sequencing project: providing services to taxonomists for standard genome sequencing and annotation.</title>
        <authorList>
            <consortium name="The Broad Institute Genomics Platform"/>
            <consortium name="The Broad Institute Genome Sequencing Center for Infectious Disease"/>
            <person name="Wu L."/>
            <person name="Ma J."/>
        </authorList>
    </citation>
    <scope>NUCLEOTIDE SEQUENCE [LARGE SCALE GENOMIC DNA]</scope>
    <source>
        <strain evidence="2">CCUG 57113</strain>
    </source>
</reference>
<name>A0ABW0LVP6_9BACL</name>
<organism evidence="1 2">
    <name type="scientific">Cohnella suwonensis</name>
    <dbReference type="NCBI Taxonomy" id="696072"/>
    <lineage>
        <taxon>Bacteria</taxon>
        <taxon>Bacillati</taxon>
        <taxon>Bacillota</taxon>
        <taxon>Bacilli</taxon>
        <taxon>Bacillales</taxon>
        <taxon>Paenibacillaceae</taxon>
        <taxon>Cohnella</taxon>
    </lineage>
</organism>
<dbReference type="Proteomes" id="UP001596105">
    <property type="component" value="Unassembled WGS sequence"/>
</dbReference>
<gene>
    <name evidence="1" type="ORF">ACFPPD_14535</name>
</gene>
<protein>
    <submittedName>
        <fullName evidence="1">Uncharacterized protein</fullName>
    </submittedName>
</protein>
<comment type="caution">
    <text evidence="1">The sequence shown here is derived from an EMBL/GenBank/DDBJ whole genome shotgun (WGS) entry which is preliminary data.</text>
</comment>
<evidence type="ECO:0000313" key="1">
    <source>
        <dbReference type="EMBL" id="MFC5469948.1"/>
    </source>
</evidence>